<feature type="transmembrane region" description="Helical" evidence="6">
    <location>
        <begin position="47"/>
        <end position="64"/>
    </location>
</feature>
<feature type="transmembrane region" description="Helical" evidence="6">
    <location>
        <begin position="76"/>
        <end position="98"/>
    </location>
</feature>
<comment type="subcellular location">
    <subcellularLocation>
        <location evidence="1">Membrane</location>
        <topology evidence="1">Multi-pass membrane protein</topology>
    </subcellularLocation>
</comment>
<evidence type="ECO:0000256" key="4">
    <source>
        <dbReference type="ARBA" id="ARBA00023136"/>
    </source>
</evidence>
<dbReference type="GO" id="GO:0016020">
    <property type="term" value="C:membrane"/>
    <property type="evidence" value="ECO:0007669"/>
    <property type="project" value="UniProtKB-SubCell"/>
</dbReference>
<feature type="transmembrane region" description="Helical" evidence="6">
    <location>
        <begin position="21"/>
        <end position="41"/>
    </location>
</feature>
<feature type="region of interest" description="Disordered" evidence="5">
    <location>
        <begin position="177"/>
        <end position="197"/>
    </location>
</feature>
<evidence type="ECO:0000259" key="7">
    <source>
        <dbReference type="Pfam" id="PF01284"/>
    </source>
</evidence>
<evidence type="ECO:0000313" key="9">
    <source>
        <dbReference type="Proteomes" id="UP000256601"/>
    </source>
</evidence>
<sequence length="261" mass="28663">MQLTSETIPRYTVLTRYVQTGLSLLCWCLAISAVALIDGGYWSTDAYGIAVGILTFIWLAYVMFVPARYPKYANGLAAVVGEVLINIFWFTSFIASAAQRGPESCNFRGWGNRYLKDWGSSCKVAKAYIAFAAITWLFFIFSTFFVIKTSIPHFKIGTNAVINAPVLVGGTLGAAVASDPEDPEAAERDLEGGLQPEETVHVSDEAEKEITVDPHVSQVDPQVSQVTTHTQDQETAQDLGTVKMPDETYQPYTSTLDTHNK</sequence>
<evidence type="ECO:0000256" key="3">
    <source>
        <dbReference type="ARBA" id="ARBA00022989"/>
    </source>
</evidence>
<dbReference type="InterPro" id="IPR008253">
    <property type="entry name" value="Marvel"/>
</dbReference>
<reference evidence="8 9" key="1">
    <citation type="submission" date="2018-07" db="EMBL/GenBank/DDBJ databases">
        <title>Draft Genome Assemblies for Five Robust Yarrowia lipolytica Strains Exhibiting High Lipid Production and Pentose Sugar Utilization and Sugar Alcohol Secretion from Undetoxified Lignocellulosic Biomass Hydrolysates.</title>
        <authorList>
            <consortium name="DOE Joint Genome Institute"/>
            <person name="Walker C."/>
            <person name="Ryu S."/>
            <person name="Na H."/>
            <person name="Zane M."/>
            <person name="LaButti K."/>
            <person name="Lipzen A."/>
            <person name="Haridas S."/>
            <person name="Barry K."/>
            <person name="Grigoriev I.V."/>
            <person name="Quarterman J."/>
            <person name="Slininger P."/>
            <person name="Dien B."/>
            <person name="Trinh C.T."/>
        </authorList>
    </citation>
    <scope>NUCLEOTIDE SEQUENCE [LARGE SCALE GENOMIC DNA]</scope>
    <source>
        <strain evidence="8 9">YB392</strain>
    </source>
</reference>
<keyword evidence="3 6" id="KW-1133">Transmembrane helix</keyword>
<protein>
    <submittedName>
        <fullName evidence="8">Membrane-associating domain-domain-containing protein</fullName>
    </submittedName>
</protein>
<dbReference type="PANTHER" id="PTHR37451">
    <property type="entry name" value="MARVEL DOMAIN"/>
    <property type="match status" value="1"/>
</dbReference>
<feature type="region of interest" description="Disordered" evidence="5">
    <location>
        <begin position="215"/>
        <end position="261"/>
    </location>
</feature>
<feature type="transmembrane region" description="Helical" evidence="6">
    <location>
        <begin position="127"/>
        <end position="147"/>
    </location>
</feature>
<evidence type="ECO:0000256" key="5">
    <source>
        <dbReference type="SAM" id="MobiDB-lite"/>
    </source>
</evidence>
<keyword evidence="4 6" id="KW-0472">Membrane</keyword>
<proteinExistence type="predicted"/>
<feature type="compositionally biased region" description="Polar residues" evidence="5">
    <location>
        <begin position="219"/>
        <end position="238"/>
    </location>
</feature>
<accession>A0A371C3H0</accession>
<evidence type="ECO:0000256" key="1">
    <source>
        <dbReference type="ARBA" id="ARBA00004141"/>
    </source>
</evidence>
<dbReference type="OrthoDB" id="4090040at2759"/>
<evidence type="ECO:0000313" key="8">
    <source>
        <dbReference type="EMBL" id="RDW24841.1"/>
    </source>
</evidence>
<dbReference type="Proteomes" id="UP000256601">
    <property type="component" value="Unassembled WGS sequence"/>
</dbReference>
<dbReference type="VEuPathDB" id="FungiDB:YALI1_C05931g"/>
<dbReference type="AlphaFoldDB" id="A0A371C3H0"/>
<dbReference type="PANTHER" id="PTHR37451:SF1">
    <property type="entry name" value="MARVEL DOMAIN-CONTAINING PROTEIN"/>
    <property type="match status" value="1"/>
</dbReference>
<gene>
    <name evidence="8" type="ORF">B0I71DRAFT_133638</name>
</gene>
<dbReference type="VEuPathDB" id="FungiDB:YALI0_C04455g"/>
<organism evidence="8 9">
    <name type="scientific">Yarrowia lipolytica</name>
    <name type="common">Candida lipolytica</name>
    <dbReference type="NCBI Taxonomy" id="4952"/>
    <lineage>
        <taxon>Eukaryota</taxon>
        <taxon>Fungi</taxon>
        <taxon>Dikarya</taxon>
        <taxon>Ascomycota</taxon>
        <taxon>Saccharomycotina</taxon>
        <taxon>Dipodascomycetes</taxon>
        <taxon>Dipodascales</taxon>
        <taxon>Dipodascales incertae sedis</taxon>
        <taxon>Yarrowia</taxon>
    </lineage>
</organism>
<feature type="compositionally biased region" description="Polar residues" evidence="5">
    <location>
        <begin position="250"/>
        <end position="261"/>
    </location>
</feature>
<dbReference type="Pfam" id="PF01284">
    <property type="entry name" value="MARVEL"/>
    <property type="match status" value="1"/>
</dbReference>
<name>A0A371C3H0_YARLL</name>
<evidence type="ECO:0000256" key="2">
    <source>
        <dbReference type="ARBA" id="ARBA00022692"/>
    </source>
</evidence>
<feature type="domain" description="MARVEL" evidence="7">
    <location>
        <begin position="12"/>
        <end position="145"/>
    </location>
</feature>
<evidence type="ECO:0000256" key="6">
    <source>
        <dbReference type="SAM" id="Phobius"/>
    </source>
</evidence>
<keyword evidence="2 6" id="KW-0812">Transmembrane</keyword>
<dbReference type="EMBL" id="KZ859019">
    <property type="protein sequence ID" value="RDW24841.1"/>
    <property type="molecule type" value="Genomic_DNA"/>
</dbReference>